<sequence>MKSIVIHAAKDLRIEDRPVEEPGLGQVLLRLAAGGICGSDLHYYNHGGFGTVRLKEPMILGHEVSGVIEKLGPGVSGLEPGQLVAVSPSRPCYSCRYCREGMHNQCLNMRFYGSAMPFPHIQGAFREMLVADAPQCVPADGLSAGEAAMAEPLAVCLHATRRAGEMLGKRVLVTGCGPIGLLSILSARRAGAAEVVAVDLADFTLSMALRAGADKAINTRTDPEGLAPYLADKGTFDILYECSGAAAALAQGIAATRPRGTIVQLGLGGAEMALPMSTVTAKELSINGSFRFHPEFAVGVGLMRKGLIDVKPLITHTVAFDEALSGFELANDRSRAMKVQIAFA</sequence>
<dbReference type="CDD" id="cd08232">
    <property type="entry name" value="idonate-5-DH"/>
    <property type="match status" value="1"/>
</dbReference>
<evidence type="ECO:0000256" key="2">
    <source>
        <dbReference type="ARBA" id="ARBA00008072"/>
    </source>
</evidence>
<dbReference type="Proteomes" id="UP001276564">
    <property type="component" value="Unassembled WGS sequence"/>
</dbReference>
<keyword evidence="5" id="KW-0560">Oxidoreductase</keyword>
<organism evidence="9 10">
    <name type="scientific">Mesorhizobium abyssinicae</name>
    <dbReference type="NCBI Taxonomy" id="1209958"/>
    <lineage>
        <taxon>Bacteria</taxon>
        <taxon>Pseudomonadati</taxon>
        <taxon>Pseudomonadota</taxon>
        <taxon>Alphaproteobacteria</taxon>
        <taxon>Hyphomicrobiales</taxon>
        <taxon>Phyllobacteriaceae</taxon>
        <taxon>Mesorhizobium</taxon>
    </lineage>
</organism>
<dbReference type="Pfam" id="PF00107">
    <property type="entry name" value="ADH_zinc_N"/>
    <property type="match status" value="1"/>
</dbReference>
<reference evidence="9 10" key="1">
    <citation type="submission" date="2023-08" db="EMBL/GenBank/DDBJ databases">
        <title>Implementing the SeqCode for naming new Mesorhizobium species isolated from Vachellia karroo root nodules.</title>
        <authorList>
            <person name="Van Lill M."/>
        </authorList>
    </citation>
    <scope>NUCLEOTIDE SEQUENCE [LARGE SCALE GENOMIC DNA]</scope>
    <source>
        <strain evidence="9 10">VK4B</strain>
    </source>
</reference>
<dbReference type="EMBL" id="JAVIIP010000004">
    <property type="protein sequence ID" value="MDX8537804.1"/>
    <property type="molecule type" value="Genomic_DNA"/>
</dbReference>
<dbReference type="InterPro" id="IPR011032">
    <property type="entry name" value="GroES-like_sf"/>
</dbReference>
<proteinExistence type="inferred from homology"/>
<protein>
    <submittedName>
        <fullName evidence="9">L-idonate 5-dehydrogenase</fullName>
    </submittedName>
</protein>
<dbReference type="PANTHER" id="PTHR43161:SF9">
    <property type="entry name" value="SORBITOL DEHYDROGENASE"/>
    <property type="match status" value="1"/>
</dbReference>
<evidence type="ECO:0000313" key="9">
    <source>
        <dbReference type="EMBL" id="MDX8537804.1"/>
    </source>
</evidence>
<evidence type="ECO:0000256" key="4">
    <source>
        <dbReference type="ARBA" id="ARBA00022833"/>
    </source>
</evidence>
<dbReference type="Gene3D" id="3.90.180.10">
    <property type="entry name" value="Medium-chain alcohol dehydrogenases, catalytic domain"/>
    <property type="match status" value="1"/>
</dbReference>
<gene>
    <name evidence="9" type="ORF">RFM23_09235</name>
</gene>
<dbReference type="InterPro" id="IPR013154">
    <property type="entry name" value="ADH-like_N"/>
</dbReference>
<evidence type="ECO:0000256" key="5">
    <source>
        <dbReference type="ARBA" id="ARBA00023002"/>
    </source>
</evidence>
<name>A0ABU5AKJ9_9HYPH</name>
<evidence type="ECO:0000256" key="1">
    <source>
        <dbReference type="ARBA" id="ARBA00001947"/>
    </source>
</evidence>
<dbReference type="InterPro" id="IPR002328">
    <property type="entry name" value="ADH_Zn_CS"/>
</dbReference>
<evidence type="ECO:0000256" key="3">
    <source>
        <dbReference type="ARBA" id="ARBA00022723"/>
    </source>
</evidence>
<keyword evidence="10" id="KW-1185">Reference proteome</keyword>
<dbReference type="PANTHER" id="PTHR43161">
    <property type="entry name" value="SORBITOL DEHYDROGENASE"/>
    <property type="match status" value="1"/>
</dbReference>
<feature type="domain" description="Alcohol dehydrogenase-like N-terminal" evidence="8">
    <location>
        <begin position="25"/>
        <end position="139"/>
    </location>
</feature>
<dbReference type="RefSeq" id="WP_320320157.1">
    <property type="nucleotide sequence ID" value="NZ_JAVIIP010000004.1"/>
</dbReference>
<evidence type="ECO:0000259" key="8">
    <source>
        <dbReference type="Pfam" id="PF08240"/>
    </source>
</evidence>
<comment type="similarity">
    <text evidence="2 6">Belongs to the zinc-containing alcohol dehydrogenase family.</text>
</comment>
<dbReference type="InterPro" id="IPR013149">
    <property type="entry name" value="ADH-like_C"/>
</dbReference>
<dbReference type="Gene3D" id="3.40.50.720">
    <property type="entry name" value="NAD(P)-binding Rossmann-like Domain"/>
    <property type="match status" value="1"/>
</dbReference>
<keyword evidence="3 6" id="KW-0479">Metal-binding</keyword>
<accession>A0ABU5AKJ9</accession>
<dbReference type="SUPFAM" id="SSF50129">
    <property type="entry name" value="GroES-like"/>
    <property type="match status" value="1"/>
</dbReference>
<evidence type="ECO:0000313" key="10">
    <source>
        <dbReference type="Proteomes" id="UP001276564"/>
    </source>
</evidence>
<evidence type="ECO:0000256" key="6">
    <source>
        <dbReference type="RuleBase" id="RU361277"/>
    </source>
</evidence>
<dbReference type="Pfam" id="PF08240">
    <property type="entry name" value="ADH_N"/>
    <property type="match status" value="1"/>
</dbReference>
<comment type="caution">
    <text evidence="9">The sequence shown here is derived from an EMBL/GenBank/DDBJ whole genome shotgun (WGS) entry which is preliminary data.</text>
</comment>
<keyword evidence="4 6" id="KW-0862">Zinc</keyword>
<comment type="cofactor">
    <cofactor evidence="1 6">
        <name>Zn(2+)</name>
        <dbReference type="ChEBI" id="CHEBI:29105"/>
    </cofactor>
</comment>
<evidence type="ECO:0000259" key="7">
    <source>
        <dbReference type="Pfam" id="PF00107"/>
    </source>
</evidence>
<dbReference type="InterPro" id="IPR036291">
    <property type="entry name" value="NAD(P)-bd_dom_sf"/>
</dbReference>
<dbReference type="SUPFAM" id="SSF51735">
    <property type="entry name" value="NAD(P)-binding Rossmann-fold domains"/>
    <property type="match status" value="1"/>
</dbReference>
<dbReference type="PROSITE" id="PS00059">
    <property type="entry name" value="ADH_ZINC"/>
    <property type="match status" value="1"/>
</dbReference>
<feature type="domain" description="Alcohol dehydrogenase-like C-terminal" evidence="7">
    <location>
        <begin position="178"/>
        <end position="295"/>
    </location>
</feature>